<dbReference type="InterPro" id="IPR048366">
    <property type="entry name" value="TNP-like_GBD"/>
</dbReference>
<dbReference type="Pfam" id="PF21788">
    <property type="entry name" value="TNP-like_GBD"/>
    <property type="match status" value="1"/>
</dbReference>
<dbReference type="SUPFAM" id="SSF46689">
    <property type="entry name" value="Homeodomain-like"/>
    <property type="match status" value="1"/>
</dbReference>
<proteinExistence type="predicted"/>
<organism evidence="5 6">
    <name type="scientific">Popillia japonica</name>
    <name type="common">Japanese beetle</name>
    <dbReference type="NCBI Taxonomy" id="7064"/>
    <lineage>
        <taxon>Eukaryota</taxon>
        <taxon>Metazoa</taxon>
        <taxon>Ecdysozoa</taxon>
        <taxon>Arthropoda</taxon>
        <taxon>Hexapoda</taxon>
        <taxon>Insecta</taxon>
        <taxon>Pterygota</taxon>
        <taxon>Neoptera</taxon>
        <taxon>Endopterygota</taxon>
        <taxon>Coleoptera</taxon>
        <taxon>Polyphaga</taxon>
        <taxon>Scarabaeiformia</taxon>
        <taxon>Scarabaeidae</taxon>
        <taxon>Rutelinae</taxon>
        <taxon>Popillia</taxon>
    </lineage>
</organism>
<evidence type="ECO:0000313" key="5">
    <source>
        <dbReference type="EMBL" id="KAK9685877.1"/>
    </source>
</evidence>
<dbReference type="PANTHER" id="PTHR19303:SF73">
    <property type="entry name" value="PROTEIN PDC2"/>
    <property type="match status" value="1"/>
</dbReference>
<dbReference type="PROSITE" id="PS51253">
    <property type="entry name" value="HTH_CENPB"/>
    <property type="match status" value="1"/>
</dbReference>
<sequence>MSFNSEEEDIILSEHTIERALLSRASLVSTIFDENLCETDTVISGETPGTPREINSRLSFASETTVGNWEEKYKLPQKEIKQLKSEIAKCNAEIEHYNSILQKYFTSGQIKVLKSKRKIAVKWKSEDISSAISLHSISPKVYRYLRDAKGFPLPGFSTLRKWVANFSLQPGLLDEVIYIMKFKASEFSEQDRICVSMKSWKQVIYYNYDSPMKKEILLDVISKLYSINYTVVAMVRDLGPTNAKLLKSMDIDCILNNYFCHPVDLEKKVFVFNDVPHLIKLVRNNLFDRGFIINSKHITKALFEKIVELQSGDVKLTHKLTQRYLDVRGNERQKVKFAVQCLSHTVAQVIRWCGQNNLMGDMPWNEGCEFNELIKAWFDLFNSRIKFSAAGHAFGINIEEQVALLQKVTDVIEAMQVPKATIARIEISIANVSGRGVQQKRKGEGKDAEVDKVLSKWFGIVTNRGVRVFRHMLKCKTEEFAKKFGQKNENFKATENWISRLPVEYHANSNTWMTWLSFLEWLKSWDKELQRQFRSIILILDNCAAYPYTDTLNNITLEYLPPNITSLTQPFDMCIIKNLNMNSQSLSESPMKMDEDINDDIVMKETGIQNQEKFIDLDNDKSCKVVNELHITDATGAAALAIGGELLLDFDDFMSYVNDEVSEMEQYLNGFERSIGEEEVIEECEESETSEESESDIFERFKFSEIVHNLPQSLPKCARPDTVVSKRKRVSHGNRDRIDFVDAPPPEDASRDSCPLVQPPSEGGESVNAQQKKDRIPPIVVREKSGWCNVSTEIRRRGYNFLKAQNIVDGIRNIVDGIRVFPATESDFRGIVKFFNNEQIPFHTYELPSETESDFRGIVKFFNNEQIPFHTYELPSEKVLNVVIRGIPSEIPEEQIGRQLRELALTQTRLRECARTEPVARCRLFWSNYPRTRKANVSAVSGTAMRNPEALPPASASLAAPTISSGIAPGPRVNSPLAQTAGKPTPQTTKDAFAVPNLRSCPLTRLQHPGRWHLLPPPW</sequence>
<evidence type="ECO:0000313" key="6">
    <source>
        <dbReference type="Proteomes" id="UP001458880"/>
    </source>
</evidence>
<feature type="domain" description="HTH CENPB-type" evidence="4">
    <location>
        <begin position="438"/>
        <end position="511"/>
    </location>
</feature>
<dbReference type="PANTHER" id="PTHR19303">
    <property type="entry name" value="TRANSPOSON"/>
    <property type="match status" value="1"/>
</dbReference>
<dbReference type="InterPro" id="IPR021896">
    <property type="entry name" value="THAP9-like_HTH"/>
</dbReference>
<dbReference type="Pfam" id="PF03184">
    <property type="entry name" value="DDE_1"/>
    <property type="match status" value="1"/>
</dbReference>
<feature type="region of interest" description="Disordered" evidence="3">
    <location>
        <begin position="965"/>
        <end position="991"/>
    </location>
</feature>
<dbReference type="EMBL" id="JASPKY010000743">
    <property type="protein sequence ID" value="KAK9685877.1"/>
    <property type="molecule type" value="Genomic_DNA"/>
</dbReference>
<evidence type="ECO:0000256" key="1">
    <source>
        <dbReference type="ARBA" id="ARBA00004123"/>
    </source>
</evidence>
<dbReference type="InterPro" id="IPR050863">
    <property type="entry name" value="CenT-Element_Derived"/>
</dbReference>
<evidence type="ECO:0000259" key="4">
    <source>
        <dbReference type="PROSITE" id="PS51253"/>
    </source>
</evidence>
<evidence type="ECO:0000256" key="3">
    <source>
        <dbReference type="SAM" id="MobiDB-lite"/>
    </source>
</evidence>
<feature type="region of interest" description="Disordered" evidence="3">
    <location>
        <begin position="725"/>
        <end position="774"/>
    </location>
</feature>
<dbReference type="Pfam" id="PF12017">
    <property type="entry name" value="Tnp_P_element"/>
    <property type="match status" value="1"/>
</dbReference>
<reference evidence="5 6" key="1">
    <citation type="journal article" date="2024" name="BMC Genomics">
        <title>De novo assembly and annotation of Popillia japonica's genome with initial clues to its potential as an invasive pest.</title>
        <authorList>
            <person name="Cucini C."/>
            <person name="Boschi S."/>
            <person name="Funari R."/>
            <person name="Cardaioli E."/>
            <person name="Iannotti N."/>
            <person name="Marturano G."/>
            <person name="Paoli F."/>
            <person name="Bruttini M."/>
            <person name="Carapelli A."/>
            <person name="Frati F."/>
            <person name="Nardi F."/>
        </authorList>
    </citation>
    <scope>NUCLEOTIDE SEQUENCE [LARGE SCALE GENOMIC DNA]</scope>
    <source>
        <strain evidence="5">DMR45628</strain>
    </source>
</reference>
<gene>
    <name evidence="5" type="ORF">QE152_g37620</name>
</gene>
<protein>
    <submittedName>
        <fullName evidence="5">Transposase protein</fullName>
    </submittedName>
</protein>
<name>A0AAW1I962_POPJA</name>
<dbReference type="GO" id="GO:0003677">
    <property type="term" value="F:DNA binding"/>
    <property type="evidence" value="ECO:0007669"/>
    <property type="project" value="UniProtKB-KW"/>
</dbReference>
<evidence type="ECO:0000256" key="2">
    <source>
        <dbReference type="ARBA" id="ARBA00023125"/>
    </source>
</evidence>
<dbReference type="AlphaFoldDB" id="A0AAW1I962"/>
<dbReference type="Proteomes" id="UP001458880">
    <property type="component" value="Unassembled WGS sequence"/>
</dbReference>
<dbReference type="InterPro" id="IPR006600">
    <property type="entry name" value="HTH_CenpB_DNA-bd_dom"/>
</dbReference>
<keyword evidence="6" id="KW-1185">Reference proteome</keyword>
<dbReference type="GO" id="GO:0005634">
    <property type="term" value="C:nucleus"/>
    <property type="evidence" value="ECO:0007669"/>
    <property type="project" value="UniProtKB-SubCell"/>
</dbReference>
<dbReference type="InterPro" id="IPR004875">
    <property type="entry name" value="DDE_SF_endonuclease_dom"/>
</dbReference>
<comment type="caution">
    <text evidence="5">The sequence shown here is derived from an EMBL/GenBank/DDBJ whole genome shotgun (WGS) entry which is preliminary data.</text>
</comment>
<dbReference type="Gene3D" id="1.10.10.60">
    <property type="entry name" value="Homeodomain-like"/>
    <property type="match status" value="1"/>
</dbReference>
<dbReference type="InterPro" id="IPR009057">
    <property type="entry name" value="Homeodomain-like_sf"/>
</dbReference>
<comment type="subcellular location">
    <subcellularLocation>
        <location evidence="1">Nucleus</location>
    </subcellularLocation>
</comment>
<accession>A0AAW1I962</accession>
<keyword evidence="2" id="KW-0238">DNA-binding</keyword>